<feature type="region of interest" description="Disordered" evidence="1">
    <location>
        <begin position="1"/>
        <end position="59"/>
    </location>
</feature>
<sequence length="217" mass="23796">MAHDSLASWQAANWEKQGQRVHGITAAPRVDPPEPSGAKKGPKRTEKKSGRPTDRPTGITLLPLSLSFLHREELCQAREKKSIGCEFSLGRESNSAAHTHTRARARTGFRLECTHSHVRPRVGKEAVRARSARHLPMPMPSHVRLPANPRPVSSRLATLPQAHSTRPSQSSAVQPKQASRQAGRQAGRQAHISVSKLCSRPSTHLNPPACLPTYLTQ</sequence>
<feature type="compositionally biased region" description="Polar residues" evidence="1">
    <location>
        <begin position="161"/>
        <end position="182"/>
    </location>
</feature>
<protein>
    <submittedName>
        <fullName evidence="2">Uncharacterized protein</fullName>
    </submittedName>
</protein>
<feature type="region of interest" description="Disordered" evidence="1">
    <location>
        <begin position="121"/>
        <end position="217"/>
    </location>
</feature>
<proteinExistence type="predicted"/>
<reference evidence="2 3" key="1">
    <citation type="journal article" date="2018" name="Front. Microbiol.">
        <title>Genome-Wide Analysis of Corynespora cassiicola Leaf Fall Disease Putative Effectors.</title>
        <authorList>
            <person name="Lopez D."/>
            <person name="Ribeiro S."/>
            <person name="Label P."/>
            <person name="Fumanal B."/>
            <person name="Venisse J.S."/>
            <person name="Kohler A."/>
            <person name="de Oliveira R.R."/>
            <person name="Labutti K."/>
            <person name="Lipzen A."/>
            <person name="Lail K."/>
            <person name="Bauer D."/>
            <person name="Ohm R.A."/>
            <person name="Barry K.W."/>
            <person name="Spatafora J."/>
            <person name="Grigoriev I.V."/>
            <person name="Martin F.M."/>
            <person name="Pujade-Renaud V."/>
        </authorList>
    </citation>
    <scope>NUCLEOTIDE SEQUENCE [LARGE SCALE GENOMIC DNA]</scope>
    <source>
        <strain evidence="2 3">Philippines</strain>
    </source>
</reference>
<keyword evidence="3" id="KW-1185">Reference proteome</keyword>
<dbReference type="AlphaFoldDB" id="A0A2T2NC53"/>
<feature type="compositionally biased region" description="Basic and acidic residues" evidence="1">
    <location>
        <begin position="43"/>
        <end position="54"/>
    </location>
</feature>
<evidence type="ECO:0000313" key="3">
    <source>
        <dbReference type="Proteomes" id="UP000240883"/>
    </source>
</evidence>
<dbReference type="EMBL" id="KZ678140">
    <property type="protein sequence ID" value="PSN62969.1"/>
    <property type="molecule type" value="Genomic_DNA"/>
</dbReference>
<dbReference type="Proteomes" id="UP000240883">
    <property type="component" value="Unassembled WGS sequence"/>
</dbReference>
<evidence type="ECO:0000256" key="1">
    <source>
        <dbReference type="SAM" id="MobiDB-lite"/>
    </source>
</evidence>
<accession>A0A2T2NC53</accession>
<name>A0A2T2NC53_CORCC</name>
<organism evidence="2 3">
    <name type="scientific">Corynespora cassiicola Philippines</name>
    <dbReference type="NCBI Taxonomy" id="1448308"/>
    <lineage>
        <taxon>Eukaryota</taxon>
        <taxon>Fungi</taxon>
        <taxon>Dikarya</taxon>
        <taxon>Ascomycota</taxon>
        <taxon>Pezizomycotina</taxon>
        <taxon>Dothideomycetes</taxon>
        <taxon>Pleosporomycetidae</taxon>
        <taxon>Pleosporales</taxon>
        <taxon>Corynesporascaceae</taxon>
        <taxon>Corynespora</taxon>
    </lineage>
</organism>
<evidence type="ECO:0000313" key="2">
    <source>
        <dbReference type="EMBL" id="PSN62969.1"/>
    </source>
</evidence>
<gene>
    <name evidence="2" type="ORF">BS50DRAFT_101480</name>
</gene>